<dbReference type="InterPro" id="IPR036420">
    <property type="entry name" value="BRCT_dom_sf"/>
</dbReference>
<feature type="binding site" evidence="10">
    <location>
        <position position="443"/>
    </location>
    <ligand>
        <name>Zn(2+)</name>
        <dbReference type="ChEBI" id="CHEBI:29105"/>
    </ligand>
</feature>
<evidence type="ECO:0000256" key="6">
    <source>
        <dbReference type="ARBA" id="ARBA00022842"/>
    </source>
</evidence>
<dbReference type="EC" id="6.5.1.2" evidence="10 11"/>
<dbReference type="SUPFAM" id="SSF52113">
    <property type="entry name" value="BRCT domain"/>
    <property type="match status" value="1"/>
</dbReference>
<dbReference type="NCBIfam" id="TIGR00575">
    <property type="entry name" value="dnlj"/>
    <property type="match status" value="1"/>
</dbReference>
<keyword evidence="2 10" id="KW-0235">DNA replication</keyword>
<gene>
    <name evidence="10 14" type="primary">ligA</name>
    <name evidence="14" type="ORF">R4198_20340</name>
</gene>
<dbReference type="InterPro" id="IPR033136">
    <property type="entry name" value="DNA_ligase_CS"/>
</dbReference>
<dbReference type="InterPro" id="IPR018239">
    <property type="entry name" value="DNA_ligase_AS"/>
</dbReference>
<dbReference type="HAMAP" id="MF_01588">
    <property type="entry name" value="DNA_ligase_A"/>
    <property type="match status" value="1"/>
</dbReference>
<dbReference type="InterPro" id="IPR001357">
    <property type="entry name" value="BRCT_dom"/>
</dbReference>
<dbReference type="PROSITE" id="PS01055">
    <property type="entry name" value="DNA_LIGASE_N1"/>
    <property type="match status" value="1"/>
</dbReference>
<dbReference type="SMART" id="SM00532">
    <property type="entry name" value="LIGANc"/>
    <property type="match status" value="1"/>
</dbReference>
<keyword evidence="4 10" id="KW-0227">DNA damage</keyword>
<accession>A0ABU4EXT7</accession>
<dbReference type="InterPro" id="IPR004150">
    <property type="entry name" value="NAD_DNA_ligase_OB"/>
</dbReference>
<dbReference type="Proteomes" id="UP001185792">
    <property type="component" value="Unassembled WGS sequence"/>
</dbReference>
<dbReference type="Pfam" id="PF03120">
    <property type="entry name" value="OB_DNA_ligase"/>
    <property type="match status" value="1"/>
</dbReference>
<protein>
    <recommendedName>
        <fullName evidence="10 11">DNA ligase</fullName>
        <ecNumber evidence="10 11">6.5.1.2</ecNumber>
    </recommendedName>
    <alternativeName>
        <fullName evidence="10">Polydeoxyribonucleotide synthase [NAD(+)]</fullName>
    </alternativeName>
</protein>
<dbReference type="Gene3D" id="1.10.150.20">
    <property type="entry name" value="5' to 3' exonuclease, C-terminal subdomain"/>
    <property type="match status" value="2"/>
</dbReference>
<dbReference type="InterPro" id="IPR013840">
    <property type="entry name" value="DNAligase_N"/>
</dbReference>
<feature type="binding site" evidence="10">
    <location>
        <position position="427"/>
    </location>
    <ligand>
        <name>Zn(2+)</name>
        <dbReference type="ChEBI" id="CHEBI:29105"/>
    </ligand>
</feature>
<evidence type="ECO:0000256" key="5">
    <source>
        <dbReference type="ARBA" id="ARBA00022833"/>
    </source>
</evidence>
<evidence type="ECO:0000256" key="3">
    <source>
        <dbReference type="ARBA" id="ARBA00022723"/>
    </source>
</evidence>
<dbReference type="SUPFAM" id="SSF47781">
    <property type="entry name" value="RuvA domain 2-like"/>
    <property type="match status" value="1"/>
</dbReference>
<keyword evidence="3 10" id="KW-0479">Metal-binding</keyword>
<keyword evidence="15" id="KW-1185">Reference proteome</keyword>
<feature type="binding site" evidence="10">
    <location>
        <position position="150"/>
    </location>
    <ligand>
        <name>NAD(+)</name>
        <dbReference type="ChEBI" id="CHEBI:57540"/>
    </ligand>
</feature>
<dbReference type="CDD" id="cd17748">
    <property type="entry name" value="BRCT_DNA_ligase_like"/>
    <property type="match status" value="1"/>
</dbReference>
<dbReference type="Gene3D" id="2.40.50.140">
    <property type="entry name" value="Nucleic acid-binding proteins"/>
    <property type="match status" value="1"/>
</dbReference>
<dbReference type="SMART" id="SM00292">
    <property type="entry name" value="BRCT"/>
    <property type="match status" value="1"/>
</dbReference>
<feature type="compositionally biased region" description="Acidic residues" evidence="12">
    <location>
        <begin position="697"/>
        <end position="713"/>
    </location>
</feature>
<dbReference type="SUPFAM" id="SSF56091">
    <property type="entry name" value="DNA ligase/mRNA capping enzyme, catalytic domain"/>
    <property type="match status" value="1"/>
</dbReference>
<dbReference type="Gene3D" id="3.40.50.10190">
    <property type="entry name" value="BRCT domain"/>
    <property type="match status" value="1"/>
</dbReference>
<dbReference type="Pfam" id="PF01653">
    <property type="entry name" value="DNA_ligase_aden"/>
    <property type="match status" value="1"/>
</dbReference>
<feature type="binding site" evidence="10">
    <location>
        <position position="306"/>
    </location>
    <ligand>
        <name>NAD(+)</name>
        <dbReference type="ChEBI" id="CHEBI:57540"/>
    </ligand>
</feature>
<evidence type="ECO:0000256" key="10">
    <source>
        <dbReference type="HAMAP-Rule" id="MF_01588"/>
    </source>
</evidence>
<evidence type="ECO:0000259" key="13">
    <source>
        <dbReference type="PROSITE" id="PS50172"/>
    </source>
</evidence>
<feature type="binding site" evidence="10">
    <location>
        <position position="449"/>
    </location>
    <ligand>
        <name>Zn(2+)</name>
        <dbReference type="ChEBI" id="CHEBI:29105"/>
    </ligand>
</feature>
<dbReference type="NCBIfam" id="NF005932">
    <property type="entry name" value="PRK07956.1"/>
    <property type="match status" value="1"/>
</dbReference>
<keyword evidence="5 10" id="KW-0862">Zinc</keyword>
<feature type="domain" description="BRCT" evidence="13">
    <location>
        <begin position="613"/>
        <end position="692"/>
    </location>
</feature>
<feature type="binding site" evidence="10">
    <location>
        <position position="127"/>
    </location>
    <ligand>
        <name>NAD(+)</name>
        <dbReference type="ChEBI" id="CHEBI:57540"/>
    </ligand>
</feature>
<dbReference type="PANTHER" id="PTHR23389:SF9">
    <property type="entry name" value="DNA LIGASE"/>
    <property type="match status" value="1"/>
</dbReference>
<dbReference type="Gene3D" id="1.10.287.610">
    <property type="entry name" value="Helix hairpin bin"/>
    <property type="match status" value="1"/>
</dbReference>
<dbReference type="Pfam" id="PF03119">
    <property type="entry name" value="DNA_ligase_ZBD"/>
    <property type="match status" value="1"/>
</dbReference>
<evidence type="ECO:0000256" key="9">
    <source>
        <dbReference type="ARBA" id="ARBA00034005"/>
    </source>
</evidence>
<keyword evidence="10" id="KW-0464">Manganese</keyword>
<dbReference type="InterPro" id="IPR041663">
    <property type="entry name" value="DisA/LigA_HHH"/>
</dbReference>
<dbReference type="Pfam" id="PF00533">
    <property type="entry name" value="BRCT"/>
    <property type="match status" value="1"/>
</dbReference>
<comment type="cofactor">
    <cofactor evidence="10">
        <name>Mg(2+)</name>
        <dbReference type="ChEBI" id="CHEBI:18420"/>
    </cofactor>
    <cofactor evidence="10">
        <name>Mn(2+)</name>
        <dbReference type="ChEBI" id="CHEBI:29035"/>
    </cofactor>
</comment>
<dbReference type="PANTHER" id="PTHR23389">
    <property type="entry name" value="CHROMOSOME TRANSMISSION FIDELITY FACTOR 18"/>
    <property type="match status" value="1"/>
</dbReference>
<feature type="active site" description="N6-AMP-lysine intermediate" evidence="10">
    <location>
        <position position="129"/>
    </location>
</feature>
<feature type="binding site" evidence="10">
    <location>
        <begin position="97"/>
        <end position="98"/>
    </location>
    <ligand>
        <name>NAD(+)</name>
        <dbReference type="ChEBI" id="CHEBI:57540"/>
    </ligand>
</feature>
<name>A0ABU4EXT7_WILMA</name>
<feature type="binding site" evidence="10">
    <location>
        <position position="190"/>
    </location>
    <ligand>
        <name>NAD(+)</name>
        <dbReference type="ChEBI" id="CHEBI:57540"/>
    </ligand>
</feature>
<keyword evidence="8 10" id="KW-0234">DNA repair</keyword>
<comment type="similarity">
    <text evidence="10">Belongs to the NAD-dependent DNA ligase family. LigA subfamily.</text>
</comment>
<sequence>MANSADISEQTPAEPTPSAAREQWSQLAEEVRDHQFRYYVKDAPVITDGEFDTLLRRLQALEDQYPELAVADSPTKLVGGGFATEFKAVDHLERMMSLDNVFDSEEMRSWVSRVEADAGSGLEYLCELKIDGVALALVYEKGVLVRGTTRGDGRTGEDVTLNAKTINDVPHRLTPSDDYPIPDLLEVRGEVFFRVADFEALNASLVEAGKAPFANPRNSAAGSLRQKNPQITARRRLGMICHGLGRIDGTPPKTLHDAYLALGAWGLPVSEHTTKLTGADAILEKIAYWGEHRHDVEHEIDGIVVKVDDISLQRRLGSTSRAPRWAIAYKYAPEEATTKLLDILVNVGRTGRVTPFASMKPVLVAGSTVGMATLHNASEVKRKGVLIGDTVTIRKAGDVIPEVLGPVVDLRDGTEREFVMPTHCPECGTELAPQKEGDADIRCPNSRSCPAQLRERLFHIAGRGSFDIEALGYEAATALLSSGVLDNEGDLFSLTEDDLRKTTLFTTKSGDLSANGKRLLANLSAAKKVPLWRVLVGLSIRHVGPSAARALATEFGSLEAIESATAEQLASVEGMGNTLAQSVADWFTVDWHREIVRKWREAGVQLEDERDASIPRTLEGLSIVVTGSLQDFSRDGAKEAILVRGGKASGSVSKKTAYVVVGDSPGTKADKAEQLGVPILDEDGFKKLLAEGPPPVEADESPADADEGDGPHE</sequence>
<comment type="catalytic activity">
    <reaction evidence="9 10 11">
        <text>NAD(+) + (deoxyribonucleotide)n-3'-hydroxyl + 5'-phospho-(deoxyribonucleotide)m = (deoxyribonucleotide)n+m + AMP + beta-nicotinamide D-nucleotide.</text>
        <dbReference type="EC" id="6.5.1.2"/>
    </reaction>
</comment>
<evidence type="ECO:0000256" key="4">
    <source>
        <dbReference type="ARBA" id="ARBA00022763"/>
    </source>
</evidence>
<dbReference type="InterPro" id="IPR012340">
    <property type="entry name" value="NA-bd_OB-fold"/>
</dbReference>
<keyword evidence="7 10" id="KW-0520">NAD</keyword>
<dbReference type="EMBL" id="JAWLUM010000004">
    <property type="protein sequence ID" value="MDV7136057.1"/>
    <property type="molecule type" value="Genomic_DNA"/>
</dbReference>
<dbReference type="InterPro" id="IPR013839">
    <property type="entry name" value="DNAligase_adenylation"/>
</dbReference>
<feature type="region of interest" description="Disordered" evidence="12">
    <location>
        <begin position="686"/>
        <end position="713"/>
    </location>
</feature>
<feature type="binding site" evidence="10">
    <location>
        <position position="330"/>
    </location>
    <ligand>
        <name>NAD(+)</name>
        <dbReference type="ChEBI" id="CHEBI:57540"/>
    </ligand>
</feature>
<dbReference type="RefSeq" id="WP_317714250.1">
    <property type="nucleotide sequence ID" value="NZ_JAWLUM010000004.1"/>
</dbReference>
<feature type="region of interest" description="Disordered" evidence="12">
    <location>
        <begin position="1"/>
        <end position="21"/>
    </location>
</feature>
<dbReference type="Pfam" id="PF12826">
    <property type="entry name" value="HHH_2"/>
    <property type="match status" value="1"/>
</dbReference>
<dbReference type="InterPro" id="IPR010994">
    <property type="entry name" value="RuvA_2-like"/>
</dbReference>
<organism evidence="14 15">
    <name type="scientific">Williamsia marianensis</name>
    <dbReference type="NCBI Taxonomy" id="85044"/>
    <lineage>
        <taxon>Bacteria</taxon>
        <taxon>Bacillati</taxon>
        <taxon>Actinomycetota</taxon>
        <taxon>Actinomycetes</taxon>
        <taxon>Mycobacteriales</taxon>
        <taxon>Nocardiaceae</taxon>
        <taxon>Williamsia</taxon>
    </lineage>
</organism>
<reference evidence="14 15" key="1">
    <citation type="submission" date="2023-10" db="EMBL/GenBank/DDBJ databases">
        <title>Development of a sustainable strategy for remediation of hydrocarbon-contaminated territories based on the waste exchange concept.</title>
        <authorList>
            <person name="Krivoruchko A."/>
        </authorList>
    </citation>
    <scope>NUCLEOTIDE SEQUENCE [LARGE SCALE GENOMIC DNA]</scope>
    <source>
        <strain evidence="14 15">IEGM 1236</strain>
    </source>
</reference>
<dbReference type="Gene3D" id="3.30.470.30">
    <property type="entry name" value="DNA ligase/mRNA capping enzyme"/>
    <property type="match status" value="1"/>
</dbReference>
<evidence type="ECO:0000256" key="7">
    <source>
        <dbReference type="ARBA" id="ARBA00023027"/>
    </source>
</evidence>
<evidence type="ECO:0000313" key="14">
    <source>
        <dbReference type="EMBL" id="MDV7136057.1"/>
    </source>
</evidence>
<comment type="function">
    <text evidence="10">DNA ligase that catalyzes the formation of phosphodiester linkages between 5'-phosphoryl and 3'-hydroxyl groups in double-stranded DNA using NAD as a coenzyme and as the energy source for the reaction. It is essential for DNA replication and repair of damaged DNA.</text>
</comment>
<dbReference type="InterPro" id="IPR004149">
    <property type="entry name" value="Znf_DNAligase_C4"/>
</dbReference>
<feature type="binding site" evidence="10">
    <location>
        <begin position="48"/>
        <end position="52"/>
    </location>
    <ligand>
        <name>NAD(+)</name>
        <dbReference type="ChEBI" id="CHEBI:57540"/>
    </ligand>
</feature>
<evidence type="ECO:0000313" key="15">
    <source>
        <dbReference type="Proteomes" id="UP001185792"/>
    </source>
</evidence>
<dbReference type="SUPFAM" id="SSF50249">
    <property type="entry name" value="Nucleic acid-binding proteins"/>
    <property type="match status" value="1"/>
</dbReference>
<comment type="caution">
    <text evidence="14">The sequence shown here is derived from an EMBL/GenBank/DDBJ whole genome shotgun (WGS) entry which is preliminary data.</text>
</comment>
<evidence type="ECO:0000256" key="12">
    <source>
        <dbReference type="SAM" id="MobiDB-lite"/>
    </source>
</evidence>
<feature type="compositionally biased region" description="Polar residues" evidence="12">
    <location>
        <begin position="1"/>
        <end position="13"/>
    </location>
</feature>
<dbReference type="PIRSF" id="PIRSF001604">
    <property type="entry name" value="LigA"/>
    <property type="match status" value="1"/>
</dbReference>
<dbReference type="PROSITE" id="PS01056">
    <property type="entry name" value="DNA_LIGASE_N2"/>
    <property type="match status" value="1"/>
</dbReference>
<dbReference type="CDD" id="cd00114">
    <property type="entry name" value="LIGANc"/>
    <property type="match status" value="1"/>
</dbReference>
<evidence type="ECO:0000256" key="11">
    <source>
        <dbReference type="RuleBase" id="RU000618"/>
    </source>
</evidence>
<keyword evidence="6 10" id="KW-0460">Magnesium</keyword>
<evidence type="ECO:0000256" key="8">
    <source>
        <dbReference type="ARBA" id="ARBA00023204"/>
    </source>
</evidence>
<dbReference type="PROSITE" id="PS50172">
    <property type="entry name" value="BRCT"/>
    <property type="match status" value="1"/>
</dbReference>
<proteinExistence type="inferred from homology"/>
<keyword evidence="1 10" id="KW-0436">Ligase</keyword>
<feature type="binding site" evidence="10">
    <location>
        <position position="424"/>
    </location>
    <ligand>
        <name>Zn(2+)</name>
        <dbReference type="ChEBI" id="CHEBI:29105"/>
    </ligand>
</feature>
<dbReference type="GO" id="GO:0003911">
    <property type="term" value="F:DNA ligase (NAD+) activity"/>
    <property type="evidence" value="ECO:0007669"/>
    <property type="project" value="UniProtKB-EC"/>
</dbReference>
<evidence type="ECO:0000256" key="1">
    <source>
        <dbReference type="ARBA" id="ARBA00022598"/>
    </source>
</evidence>
<evidence type="ECO:0000256" key="2">
    <source>
        <dbReference type="ARBA" id="ARBA00022705"/>
    </source>
</evidence>
<dbReference type="InterPro" id="IPR001679">
    <property type="entry name" value="DNA_ligase"/>
</dbReference>
<dbReference type="Gene3D" id="6.20.10.30">
    <property type="match status" value="1"/>
</dbReference>